<keyword evidence="1" id="KW-1133">Transmembrane helix</keyword>
<feature type="transmembrane region" description="Helical" evidence="1">
    <location>
        <begin position="154"/>
        <end position="173"/>
    </location>
</feature>
<keyword evidence="1" id="KW-0472">Membrane</keyword>
<feature type="transmembrane region" description="Helical" evidence="1">
    <location>
        <begin position="279"/>
        <end position="299"/>
    </location>
</feature>
<sequence length="300" mass="36140">MLLLVTLPWYLAYTVLIIMSTSMNNWLSMWTVLEISSWLMFILSLPESFTYEMVFKMYFMFSMSSIAFVLLWLNSNYQEEWLLCVLAFKIGLPPLHWWIAWIMKHMQWNIMWWFTTFHKLIPMLISLLIISSSLIIWWAMVSILWGSLMFWSSPSYYVIFLYSSCIHSGWMWLSMFDFYSFCIYFTTYTSTMFFIFMKIKSTEFWHYDLDLLASLIILLGIPLSMIFFIKLISTGIYFNFSTFLMWTMILINTITILPYTRMIWNLTQNMPDTNLKYNLNTKLLSYVLIALQYSIWPLLL</sequence>
<feature type="transmembrane region" description="Helical" evidence="1">
    <location>
        <begin position="80"/>
        <end position="103"/>
    </location>
</feature>
<proteinExistence type="predicted"/>
<protein>
    <submittedName>
        <fullName evidence="2">NADH dehydrogenase subunit 2</fullName>
    </submittedName>
</protein>
<name>J7FCQ2_9BILA</name>
<geneLocation type="mitochondrion" evidence="2"/>
<dbReference type="AlphaFoldDB" id="J7FCQ2"/>
<feature type="transmembrane region" description="Helical" evidence="1">
    <location>
        <begin position="211"/>
        <end position="229"/>
    </location>
</feature>
<evidence type="ECO:0000313" key="2">
    <source>
        <dbReference type="EMBL" id="AFK81048.1"/>
    </source>
</evidence>
<accession>J7FCQ2</accession>
<keyword evidence="2" id="KW-0496">Mitochondrion</keyword>
<evidence type="ECO:0000256" key="1">
    <source>
        <dbReference type="SAM" id="Phobius"/>
    </source>
</evidence>
<feature type="transmembrane region" description="Helical" evidence="1">
    <location>
        <begin position="178"/>
        <end position="199"/>
    </location>
</feature>
<keyword evidence="1" id="KW-0812">Transmembrane</keyword>
<feature type="transmembrane region" description="Helical" evidence="1">
    <location>
        <begin position="124"/>
        <end position="148"/>
    </location>
</feature>
<gene>
    <name evidence="2" type="primary">nad2</name>
</gene>
<reference evidence="2" key="1">
    <citation type="journal article" date="2012" name="Infect. Genet. Evol.">
        <title>Characterization of the complete mitochondrial genomes of two whipworms Trichuris ovis and Trichuris discolor (Nematoda: Trichuridae).</title>
        <authorList>
            <person name="Liu G.H."/>
            <person name="Wang Y."/>
            <person name="Xu M.J."/>
            <person name="Zhou D.H."/>
            <person name="Ye Y.G."/>
            <person name="Li J.Y."/>
            <person name="Song H.Q."/>
            <person name="Lin R.Q."/>
            <person name="Zhu X.Q."/>
        </authorList>
    </citation>
    <scope>NUCLEOTIDE SEQUENCE</scope>
</reference>
<dbReference type="EMBL" id="JQ996232">
    <property type="protein sequence ID" value="AFK81048.1"/>
    <property type="molecule type" value="Genomic_DNA"/>
</dbReference>
<feature type="transmembrane region" description="Helical" evidence="1">
    <location>
        <begin position="57"/>
        <end position="74"/>
    </location>
</feature>
<feature type="transmembrane region" description="Helical" evidence="1">
    <location>
        <begin position="236"/>
        <end position="259"/>
    </location>
</feature>
<organism evidence="2">
    <name type="scientific">Trichuris ovis</name>
    <dbReference type="NCBI Taxonomy" id="93034"/>
    <lineage>
        <taxon>Eukaryota</taxon>
        <taxon>Metazoa</taxon>
        <taxon>Ecdysozoa</taxon>
        <taxon>Nematoda</taxon>
        <taxon>Enoplea</taxon>
        <taxon>Dorylaimia</taxon>
        <taxon>Trichinellida</taxon>
        <taxon>Trichuridae</taxon>
        <taxon>Trichuris</taxon>
    </lineage>
</organism>